<proteinExistence type="predicted"/>
<evidence type="ECO:0000313" key="3">
    <source>
        <dbReference type="EMBL" id="KAH6648664.1"/>
    </source>
</evidence>
<reference evidence="3" key="1">
    <citation type="journal article" date="2021" name="Nat. Commun.">
        <title>Genetic determinants of endophytism in the Arabidopsis root mycobiome.</title>
        <authorList>
            <person name="Mesny F."/>
            <person name="Miyauchi S."/>
            <person name="Thiergart T."/>
            <person name="Pickel B."/>
            <person name="Atanasova L."/>
            <person name="Karlsson M."/>
            <person name="Huettel B."/>
            <person name="Barry K.W."/>
            <person name="Haridas S."/>
            <person name="Chen C."/>
            <person name="Bauer D."/>
            <person name="Andreopoulos W."/>
            <person name="Pangilinan J."/>
            <person name="LaButti K."/>
            <person name="Riley R."/>
            <person name="Lipzen A."/>
            <person name="Clum A."/>
            <person name="Drula E."/>
            <person name="Henrissat B."/>
            <person name="Kohler A."/>
            <person name="Grigoriev I.V."/>
            <person name="Martin F.M."/>
            <person name="Hacquard S."/>
        </authorList>
    </citation>
    <scope>NUCLEOTIDE SEQUENCE</scope>
    <source>
        <strain evidence="3">MPI-SDFR-AT-0073</strain>
    </source>
</reference>
<accession>A0A9P8UEY6</accession>
<dbReference type="EMBL" id="JAGPXC010000007">
    <property type="protein sequence ID" value="KAH6648664.1"/>
    <property type="molecule type" value="Genomic_DNA"/>
</dbReference>
<sequence>MASSIDEESWTHVTSKRNRRGKKGPNVNDSIKCHAAARTATHLSVEEIKSDHKKFSQQWTESDCYHKLKELIPSKSYQPFPTKAICLGLGSFDPEDGSWQIRRRSHIQLAAFVTLVDCILPPGNQKLRCIFQEPCFTRGDVEFLESLGYEVVESPRGFEEVSEDAIVVGIHLYSDIYTKAFKGAIPALFIGSGVDVWESRGFAFKDDPQWEKMRLLHDISDKIPFPDDKEFYPIFSDTTIHWRKPKDDELDDLTSAVDSLSMSQNTI</sequence>
<feature type="domain" description="SRR1-like" evidence="2">
    <location>
        <begin position="76"/>
        <end position="242"/>
    </location>
</feature>
<dbReference type="GeneID" id="70125370"/>
<feature type="region of interest" description="Disordered" evidence="1">
    <location>
        <begin position="1"/>
        <end position="29"/>
    </location>
</feature>
<dbReference type="Pfam" id="PF07985">
    <property type="entry name" value="SRR1"/>
    <property type="match status" value="1"/>
</dbReference>
<comment type="caution">
    <text evidence="3">The sequence shown here is derived from an EMBL/GenBank/DDBJ whole genome shotgun (WGS) entry which is preliminary data.</text>
</comment>
<organism evidence="3 4">
    <name type="scientific">Truncatella angustata</name>
    <dbReference type="NCBI Taxonomy" id="152316"/>
    <lineage>
        <taxon>Eukaryota</taxon>
        <taxon>Fungi</taxon>
        <taxon>Dikarya</taxon>
        <taxon>Ascomycota</taxon>
        <taxon>Pezizomycotina</taxon>
        <taxon>Sordariomycetes</taxon>
        <taxon>Xylariomycetidae</taxon>
        <taxon>Amphisphaeriales</taxon>
        <taxon>Sporocadaceae</taxon>
        <taxon>Truncatella</taxon>
    </lineage>
</organism>
<dbReference type="PANTHER" id="PTHR42080">
    <property type="entry name" value="SRR1 DOMAIN-CONTAINING PROTEIN"/>
    <property type="match status" value="1"/>
</dbReference>
<keyword evidence="4" id="KW-1185">Reference proteome</keyword>
<dbReference type="RefSeq" id="XP_045955171.1">
    <property type="nucleotide sequence ID" value="XM_046096478.1"/>
</dbReference>
<dbReference type="Proteomes" id="UP000758603">
    <property type="component" value="Unassembled WGS sequence"/>
</dbReference>
<feature type="compositionally biased region" description="Basic residues" evidence="1">
    <location>
        <begin position="14"/>
        <end position="23"/>
    </location>
</feature>
<gene>
    <name evidence="3" type="ORF">BKA67DRAFT_369779</name>
</gene>
<name>A0A9P8UEY6_9PEZI</name>
<evidence type="ECO:0000259" key="2">
    <source>
        <dbReference type="Pfam" id="PF07985"/>
    </source>
</evidence>
<dbReference type="AlphaFoldDB" id="A0A9P8UEY6"/>
<dbReference type="InterPro" id="IPR012942">
    <property type="entry name" value="SRR1-like"/>
</dbReference>
<evidence type="ECO:0000313" key="4">
    <source>
        <dbReference type="Proteomes" id="UP000758603"/>
    </source>
</evidence>
<dbReference type="PANTHER" id="PTHR42080:SF1">
    <property type="entry name" value="SRR1-LIKE DOMAIN-CONTAINING PROTEIN"/>
    <property type="match status" value="1"/>
</dbReference>
<protein>
    <recommendedName>
        <fullName evidence="2">SRR1-like domain-containing protein</fullName>
    </recommendedName>
</protein>
<evidence type="ECO:0000256" key="1">
    <source>
        <dbReference type="SAM" id="MobiDB-lite"/>
    </source>
</evidence>
<dbReference type="OrthoDB" id="5318346at2759"/>